<feature type="transmembrane region" description="Helical" evidence="1">
    <location>
        <begin position="145"/>
        <end position="165"/>
    </location>
</feature>
<feature type="transmembrane region" description="Helical" evidence="1">
    <location>
        <begin position="111"/>
        <end position="130"/>
    </location>
</feature>
<comment type="caution">
    <text evidence="2">The sequence shown here is derived from an EMBL/GenBank/DDBJ whole genome shotgun (WGS) entry which is preliminary data.</text>
</comment>
<keyword evidence="1" id="KW-0472">Membrane</keyword>
<gene>
    <name evidence="2" type="ORF">GALL_40450</name>
</gene>
<proteinExistence type="predicted"/>
<name>A0A1J5T236_9ZZZZ</name>
<evidence type="ECO:0000256" key="1">
    <source>
        <dbReference type="SAM" id="Phobius"/>
    </source>
</evidence>
<sequence length="199" mass="22768">MAVASFNAQAPRDSTGLIEVRVREVAQLFNSMDPSPFHERDLDADAEEFIISWAHEHPRAPQLKLVVHLTRPPVEGNAEQRVREAVHHYFAYRARLNWLEFKQLMRQGRTALVVGFSFLAVCFGLGQVIAGQGSGTWRDLLREGLTIIGWVAMWRPLQIYLYDWWPLRRRGLVFRKLSVMDVEVRTEAGADTTNATPNV</sequence>
<keyword evidence="1" id="KW-1133">Transmembrane helix</keyword>
<dbReference type="AlphaFoldDB" id="A0A1J5T236"/>
<reference evidence="2" key="1">
    <citation type="submission" date="2016-10" db="EMBL/GenBank/DDBJ databases">
        <title>Sequence of Gallionella enrichment culture.</title>
        <authorList>
            <person name="Poehlein A."/>
            <person name="Muehling M."/>
            <person name="Daniel R."/>
        </authorList>
    </citation>
    <scope>NUCLEOTIDE SEQUENCE</scope>
</reference>
<evidence type="ECO:0000313" key="2">
    <source>
        <dbReference type="EMBL" id="OIR14929.1"/>
    </source>
</evidence>
<organism evidence="2">
    <name type="scientific">mine drainage metagenome</name>
    <dbReference type="NCBI Taxonomy" id="410659"/>
    <lineage>
        <taxon>unclassified sequences</taxon>
        <taxon>metagenomes</taxon>
        <taxon>ecological metagenomes</taxon>
    </lineage>
</organism>
<dbReference type="EMBL" id="MLJW01000010">
    <property type="protein sequence ID" value="OIR14929.1"/>
    <property type="molecule type" value="Genomic_DNA"/>
</dbReference>
<protein>
    <submittedName>
        <fullName evidence="2">Uncharacterized protein</fullName>
    </submittedName>
</protein>
<keyword evidence="1" id="KW-0812">Transmembrane</keyword>
<accession>A0A1J5T236</accession>